<evidence type="ECO:0000256" key="2">
    <source>
        <dbReference type="ARBA" id="ARBA00006275"/>
    </source>
</evidence>
<name>A0AAU7EAG4_9FLAO</name>
<reference evidence="8" key="1">
    <citation type="submission" date="2024-04" db="EMBL/GenBank/DDBJ databases">
        <title>Mariniflexile litorale, isolated from the shallow sediments of the Sea of Japan.</title>
        <authorList>
            <person name="Romanenko L."/>
            <person name="Isaeva M."/>
        </authorList>
    </citation>
    <scope>NUCLEOTIDE SEQUENCE [LARGE SCALE GENOMIC DNA]</scope>
    <source>
        <strain evidence="8">KMM 9835</strain>
    </source>
</reference>
<comment type="subcellular location">
    <subcellularLocation>
        <location evidence="1">Cell outer membrane</location>
    </subcellularLocation>
</comment>
<evidence type="ECO:0000256" key="4">
    <source>
        <dbReference type="ARBA" id="ARBA00023136"/>
    </source>
</evidence>
<dbReference type="GO" id="GO:0009279">
    <property type="term" value="C:cell outer membrane"/>
    <property type="evidence" value="ECO:0007669"/>
    <property type="project" value="UniProtKB-SubCell"/>
</dbReference>
<accession>A0AAU7EAG4</accession>
<evidence type="ECO:0000256" key="5">
    <source>
        <dbReference type="ARBA" id="ARBA00023237"/>
    </source>
</evidence>
<evidence type="ECO:0000256" key="1">
    <source>
        <dbReference type="ARBA" id="ARBA00004442"/>
    </source>
</evidence>
<feature type="domain" description="RagB/SusD" evidence="6">
    <location>
        <begin position="302"/>
        <end position="656"/>
    </location>
</feature>
<dbReference type="Gene3D" id="1.25.40.390">
    <property type="match status" value="1"/>
</dbReference>
<keyword evidence="3" id="KW-0732">Signal</keyword>
<dbReference type="SUPFAM" id="SSF48452">
    <property type="entry name" value="TPR-like"/>
    <property type="match status" value="1"/>
</dbReference>
<dbReference type="AlphaFoldDB" id="A0AAU7EAG4"/>
<gene>
    <name evidence="8" type="ORF">QLS71_009485</name>
</gene>
<organism evidence="8 9">
    <name type="scientific">Mariniflexile litorale</name>
    <dbReference type="NCBI Taxonomy" id="3045158"/>
    <lineage>
        <taxon>Bacteria</taxon>
        <taxon>Pseudomonadati</taxon>
        <taxon>Bacteroidota</taxon>
        <taxon>Flavobacteriia</taxon>
        <taxon>Flavobacteriales</taxon>
        <taxon>Flavobacteriaceae</taxon>
        <taxon>Mariniflexile</taxon>
    </lineage>
</organism>
<dbReference type="Pfam" id="PF07980">
    <property type="entry name" value="SusD_RagB"/>
    <property type="match status" value="1"/>
</dbReference>
<dbReference type="InterPro" id="IPR012944">
    <property type="entry name" value="SusD_RagB_dom"/>
</dbReference>
<comment type="similarity">
    <text evidence="2">Belongs to the SusD family.</text>
</comment>
<keyword evidence="5" id="KW-0998">Cell outer membrane</keyword>
<dbReference type="EMBL" id="CP155618">
    <property type="protein sequence ID" value="XBL12571.1"/>
    <property type="molecule type" value="Genomic_DNA"/>
</dbReference>
<dbReference type="Proteomes" id="UP001224325">
    <property type="component" value="Chromosome"/>
</dbReference>
<dbReference type="PROSITE" id="PS51257">
    <property type="entry name" value="PROKAR_LIPOPROTEIN"/>
    <property type="match status" value="1"/>
</dbReference>
<evidence type="ECO:0000313" key="8">
    <source>
        <dbReference type="EMBL" id="XBL12571.1"/>
    </source>
</evidence>
<evidence type="ECO:0000259" key="7">
    <source>
        <dbReference type="Pfam" id="PF14322"/>
    </source>
</evidence>
<dbReference type="InterPro" id="IPR033985">
    <property type="entry name" value="SusD-like_N"/>
</dbReference>
<evidence type="ECO:0000256" key="3">
    <source>
        <dbReference type="ARBA" id="ARBA00022729"/>
    </source>
</evidence>
<dbReference type="Pfam" id="PF14322">
    <property type="entry name" value="SusD-like_3"/>
    <property type="match status" value="1"/>
</dbReference>
<evidence type="ECO:0000259" key="6">
    <source>
        <dbReference type="Pfam" id="PF07980"/>
    </source>
</evidence>
<feature type="domain" description="SusD-like N-terminal" evidence="7">
    <location>
        <begin position="25"/>
        <end position="245"/>
    </location>
</feature>
<dbReference type="InterPro" id="IPR011990">
    <property type="entry name" value="TPR-like_helical_dom_sf"/>
</dbReference>
<protein>
    <submittedName>
        <fullName evidence="8">RagB/SusD family nutrient uptake outer membrane protein</fullName>
    </submittedName>
</protein>
<evidence type="ECO:0000313" key="9">
    <source>
        <dbReference type="Proteomes" id="UP001224325"/>
    </source>
</evidence>
<dbReference type="RefSeq" id="WP_308990998.1">
    <property type="nucleotide sequence ID" value="NZ_CP155618.1"/>
</dbReference>
<proteinExistence type="inferred from homology"/>
<keyword evidence="9" id="KW-1185">Reference proteome</keyword>
<dbReference type="KEGG" id="mlil:QLS71_009485"/>
<keyword evidence="4" id="KW-0472">Membrane</keyword>
<sequence length="664" mass="75740">MKNNIKLYSVFAIITSLVLGSCSTDFIEEKRDLSSVTNEVFEYEELSNQYVNQIYSLILPEHNKNMIMWSRAADDHDGPDMFGKATDEGFGEVDINKVYAAISFNEDHCLRSIGVKSTTSYSNSTWSRIRMMNTYFDQVDKFSGLTEKFKDQIKGQIYYWRAWQYFELVKLYGGIPLVLTAQDPVIIEGTDSGLQVPRSSTSASIDQIVADLDMAQTLLNQGRPYDAEGKDYGRITAAGAAALKGRVLLTWASPQFNRNDDQARWQRAYDACLDAKNICDAAGKGLHPNWRTMWFDGNDNVEAIIAYNFNTKQSGSVQKNNATERFSRPKDLGASGGNAPTKQIVDAFPMKDGTPYDTDGDLTDFYKDRDPRFYHSFAYNGSVWPYKENSSYTQWTYRWNSATAGTLNKSTENNPNASGIYLKKFTNPNTSELDGFRYVETSYLEFRYAEVLLNLAEAAIGINKLPEGKGYVRQIRQRAGIEAGTKDYGLSTVSSRDQHFAMCINERKVEFAYENKRFEDLRRWLLYDDTYGTVTRLGQEDINGSRRQGYYTVAVNANGTEYIGTADPFKETIVNNVVVPPGIMDRYAQPADYPSGVTTYEEYVDYLYDNHLKVIVRDDLEKDAAWEFSWYKEYYFFGIYENLYNDNAYLEQTQGWGGNFNPLN</sequence>